<reference evidence="1 2" key="1">
    <citation type="submission" date="2020-10" db="EMBL/GenBank/DDBJ databases">
        <title>Sequencing the genomes of 1000 actinobacteria strains.</title>
        <authorList>
            <person name="Klenk H.-P."/>
        </authorList>
    </citation>
    <scope>NUCLEOTIDE SEQUENCE [LARGE SCALE GENOMIC DNA]</scope>
    <source>
        <strain evidence="1 2">DSM 45157</strain>
    </source>
</reference>
<proteinExistence type="predicted"/>
<dbReference type="PIRSF" id="PIRSF008502">
    <property type="entry name" value="UCP008502"/>
    <property type="match status" value="1"/>
</dbReference>
<comment type="caution">
    <text evidence="1">The sequence shown here is derived from an EMBL/GenBank/DDBJ whole genome shotgun (WGS) entry which is preliminary data.</text>
</comment>
<dbReference type="Gene3D" id="3.30.70.1280">
    <property type="entry name" value="SP0830-like domains"/>
    <property type="match status" value="1"/>
</dbReference>
<evidence type="ECO:0000313" key="1">
    <source>
        <dbReference type="EMBL" id="MBE1457512.1"/>
    </source>
</evidence>
<dbReference type="SUPFAM" id="SSF160379">
    <property type="entry name" value="SP0830-like"/>
    <property type="match status" value="1"/>
</dbReference>
<keyword evidence="2" id="KW-1185">Reference proteome</keyword>
<protein>
    <submittedName>
        <fullName evidence="1">Uncharacterized protein (DUF1697 family)</fullName>
    </submittedName>
</protein>
<dbReference type="InterPro" id="IPR012545">
    <property type="entry name" value="DUF1697"/>
</dbReference>
<dbReference type="PANTHER" id="PTHR36439:SF1">
    <property type="entry name" value="DUF1697 DOMAIN-CONTAINING PROTEIN"/>
    <property type="match status" value="1"/>
</dbReference>
<dbReference type="PANTHER" id="PTHR36439">
    <property type="entry name" value="BLL4334 PROTEIN"/>
    <property type="match status" value="1"/>
</dbReference>
<evidence type="ECO:0000313" key="2">
    <source>
        <dbReference type="Proteomes" id="UP000598217"/>
    </source>
</evidence>
<dbReference type="Proteomes" id="UP000598217">
    <property type="component" value="Unassembled WGS sequence"/>
</dbReference>
<gene>
    <name evidence="1" type="ORF">H4W79_001726</name>
</gene>
<name>A0ABR9HEQ7_9ACTN</name>
<dbReference type="Pfam" id="PF08002">
    <property type="entry name" value="DUF1697"/>
    <property type="match status" value="1"/>
</dbReference>
<organism evidence="1 2">
    <name type="scientific">Nocardiopsis terrae</name>
    <dbReference type="NCBI Taxonomy" id="372655"/>
    <lineage>
        <taxon>Bacteria</taxon>
        <taxon>Bacillati</taxon>
        <taxon>Actinomycetota</taxon>
        <taxon>Actinomycetes</taxon>
        <taxon>Streptosporangiales</taxon>
        <taxon>Nocardiopsidaceae</taxon>
        <taxon>Nocardiopsis</taxon>
    </lineage>
</organism>
<dbReference type="RefSeq" id="WP_191271446.1">
    <property type="nucleotide sequence ID" value="NZ_BMXJ01000004.1"/>
</dbReference>
<dbReference type="EMBL" id="JADBDY010000001">
    <property type="protein sequence ID" value="MBE1457512.1"/>
    <property type="molecule type" value="Genomic_DNA"/>
</dbReference>
<sequence>MTRYIVLLRGINVGGHRKVPMADLRSLLTGLGYTDVATYIQSGNAVLTAPEAGPTAPDGVAARVRAAIAAELGLDVPTVVRTRDRLSATVAGNPLEVPDPARFLVLFSSSPIDPRVLADVDPAGYPDEHLALGPDAAYTRHERGIRYARYPDLLVNRVSGTVTARNWRTVLRLLEMAEGG</sequence>
<accession>A0ABR9HEQ7</accession>